<dbReference type="RefSeq" id="WP_089947323.1">
    <property type="nucleotide sequence ID" value="NZ_FNOI01000004.1"/>
</dbReference>
<keyword evidence="3" id="KW-1185">Reference proteome</keyword>
<keyword evidence="1" id="KW-0732">Signal</keyword>
<sequence length="110" mass="11603">MKLILIPVMAALIGLSACGDDGLADQLTRKEAKDTVRPVLAKRFPGVPLEPATDCVIDNASAVEILQLARAGVTGLGPEETQLVIEIATRPDTVQCLLKDGLAPFLLKKA</sequence>
<feature type="signal peptide" evidence="1">
    <location>
        <begin position="1"/>
        <end position="19"/>
    </location>
</feature>
<evidence type="ECO:0000256" key="1">
    <source>
        <dbReference type="SAM" id="SignalP"/>
    </source>
</evidence>
<dbReference type="STRING" id="670155.SAMN04488001_2556"/>
<feature type="chain" id="PRO_5011558476" description="Ankyrin repeat-containing protein" evidence="1">
    <location>
        <begin position="20"/>
        <end position="110"/>
    </location>
</feature>
<gene>
    <name evidence="2" type="ORF">SAMN04488001_2556</name>
</gene>
<proteinExistence type="predicted"/>
<organism evidence="2 3">
    <name type="scientific">Litoreibacter albidus</name>
    <dbReference type="NCBI Taxonomy" id="670155"/>
    <lineage>
        <taxon>Bacteria</taxon>
        <taxon>Pseudomonadati</taxon>
        <taxon>Pseudomonadota</taxon>
        <taxon>Alphaproteobacteria</taxon>
        <taxon>Rhodobacterales</taxon>
        <taxon>Roseobacteraceae</taxon>
        <taxon>Litoreibacter</taxon>
    </lineage>
</organism>
<name>A0A1H2ZFF6_9RHOB</name>
<evidence type="ECO:0000313" key="2">
    <source>
        <dbReference type="EMBL" id="SDX16095.1"/>
    </source>
</evidence>
<evidence type="ECO:0000313" key="3">
    <source>
        <dbReference type="Proteomes" id="UP000199441"/>
    </source>
</evidence>
<reference evidence="3" key="1">
    <citation type="submission" date="2016-10" db="EMBL/GenBank/DDBJ databases">
        <authorList>
            <person name="Varghese N."/>
            <person name="Submissions S."/>
        </authorList>
    </citation>
    <scope>NUCLEOTIDE SEQUENCE [LARGE SCALE GENOMIC DNA]</scope>
    <source>
        <strain evidence="3">DSM 26922</strain>
    </source>
</reference>
<dbReference type="AlphaFoldDB" id="A0A1H2ZFF6"/>
<dbReference type="PROSITE" id="PS51257">
    <property type="entry name" value="PROKAR_LIPOPROTEIN"/>
    <property type="match status" value="1"/>
</dbReference>
<dbReference type="OrthoDB" id="7867642at2"/>
<accession>A0A1H2ZFF6</accession>
<protein>
    <recommendedName>
        <fullName evidence="4">Ankyrin repeat-containing protein</fullName>
    </recommendedName>
</protein>
<dbReference type="Proteomes" id="UP000199441">
    <property type="component" value="Unassembled WGS sequence"/>
</dbReference>
<dbReference type="EMBL" id="FNOI01000004">
    <property type="protein sequence ID" value="SDX16095.1"/>
    <property type="molecule type" value="Genomic_DNA"/>
</dbReference>
<evidence type="ECO:0008006" key="4">
    <source>
        <dbReference type="Google" id="ProtNLM"/>
    </source>
</evidence>